<evidence type="ECO:0000256" key="1">
    <source>
        <dbReference type="ARBA" id="ARBA00000085"/>
    </source>
</evidence>
<sequence length="371" mass="41629">MASIDQRFLDTKIDIGKSLIYAFVLLLILFHVFFALSGRLTHQDLLFGWISPLLLFFVLAYVKHWSVQNEIGTGVLRLAAWMGMGIFVFGASGILVIVYQQALGGEFLKPMYSVLGWGTGGTIIGLVFGMYDVDRKIAMAQTVETLDHSERLSEQLKVYNRVFRHDVRTAANITMGYADHIADAPDSAEQSIRIINQQMERLTRLTEQSRKIAGLHDEELTTDQALDLVEQIDESAQQIQREYPETEINVETSPEQIAVSNRSLIIAVTQLLRNAVEHNTVPSPRTDVYLDHTGERLTLCVEDNGPGIPDSEIDILDKGFETQLEHSDGTGLWLVKWVVDDLGGSLSFDTDDSLGSSVTISLRSRRWMRKN</sequence>
<evidence type="ECO:0000256" key="7">
    <source>
        <dbReference type="SAM" id="Phobius"/>
    </source>
</evidence>
<dbReference type="RefSeq" id="WP_151139515.1">
    <property type="nucleotide sequence ID" value="NZ_VZUS01000004.1"/>
</dbReference>
<evidence type="ECO:0000256" key="5">
    <source>
        <dbReference type="ARBA" id="ARBA00022777"/>
    </source>
</evidence>
<keyword evidence="4" id="KW-0547">Nucleotide-binding</keyword>
<dbReference type="Gene3D" id="3.30.565.10">
    <property type="entry name" value="Histidine kinase-like ATPase, C-terminal domain"/>
    <property type="match status" value="1"/>
</dbReference>
<name>A0A643JQV9_9EURY</name>
<accession>A0A643JQV9</accession>
<keyword evidence="5 9" id="KW-0418">Kinase</keyword>
<dbReference type="PANTHER" id="PTHR44936">
    <property type="entry name" value="SENSOR PROTEIN CREC"/>
    <property type="match status" value="1"/>
</dbReference>
<dbReference type="EC" id="2.7.13.3" evidence="2"/>
<dbReference type="InterPro" id="IPR005467">
    <property type="entry name" value="His_kinase_dom"/>
</dbReference>
<keyword evidence="7" id="KW-0812">Transmembrane</keyword>
<keyword evidence="7" id="KW-0472">Membrane</keyword>
<dbReference type="SMART" id="SM00387">
    <property type="entry name" value="HATPase_c"/>
    <property type="match status" value="1"/>
</dbReference>
<dbReference type="AlphaFoldDB" id="A0A643JQV9"/>
<comment type="catalytic activity">
    <reaction evidence="1">
        <text>ATP + protein L-histidine = ADP + protein N-phospho-L-histidine.</text>
        <dbReference type="EC" id="2.7.13.3"/>
    </reaction>
</comment>
<feature type="transmembrane region" description="Helical" evidence="7">
    <location>
        <begin position="20"/>
        <end position="40"/>
    </location>
</feature>
<dbReference type="EMBL" id="VZUS01000004">
    <property type="protein sequence ID" value="KAB1185344.1"/>
    <property type="molecule type" value="Genomic_DNA"/>
</dbReference>
<dbReference type="InterPro" id="IPR003594">
    <property type="entry name" value="HATPase_dom"/>
</dbReference>
<protein>
    <recommendedName>
        <fullName evidence="2">histidine kinase</fullName>
        <ecNumber evidence="2">2.7.13.3</ecNumber>
    </recommendedName>
</protein>
<dbReference type="InterPro" id="IPR050980">
    <property type="entry name" value="2C_sensor_his_kinase"/>
</dbReference>
<proteinExistence type="predicted"/>
<comment type="caution">
    <text evidence="9">The sequence shown here is derived from an EMBL/GenBank/DDBJ whole genome shotgun (WGS) entry which is preliminary data.</text>
</comment>
<evidence type="ECO:0000313" key="9">
    <source>
        <dbReference type="EMBL" id="KAB1185344.1"/>
    </source>
</evidence>
<keyword evidence="7" id="KW-1133">Transmembrane helix</keyword>
<evidence type="ECO:0000256" key="2">
    <source>
        <dbReference type="ARBA" id="ARBA00012438"/>
    </source>
</evidence>
<dbReference type="GO" id="GO:0005524">
    <property type="term" value="F:ATP binding"/>
    <property type="evidence" value="ECO:0007669"/>
    <property type="project" value="UniProtKB-KW"/>
</dbReference>
<feature type="transmembrane region" description="Helical" evidence="7">
    <location>
        <begin position="111"/>
        <end position="131"/>
    </location>
</feature>
<dbReference type="PROSITE" id="PS50109">
    <property type="entry name" value="HIS_KIN"/>
    <property type="match status" value="1"/>
</dbReference>
<gene>
    <name evidence="9" type="ORF">Hfx1149_14890</name>
</gene>
<feature type="transmembrane region" description="Helical" evidence="7">
    <location>
        <begin position="46"/>
        <end position="62"/>
    </location>
</feature>
<reference evidence="9" key="1">
    <citation type="submission" date="2019-09" db="EMBL/GenBank/DDBJ databases">
        <title>Genomic analysis of Haloferax sp. CBA1149.</title>
        <authorList>
            <person name="Roh S.W."/>
        </authorList>
    </citation>
    <scope>NUCLEOTIDE SEQUENCE</scope>
    <source>
        <strain evidence="9">CBA1149</strain>
    </source>
</reference>
<dbReference type="PANTHER" id="PTHR44936:SF10">
    <property type="entry name" value="SENSOR PROTEIN RSTB"/>
    <property type="match status" value="1"/>
</dbReference>
<dbReference type="InterPro" id="IPR036890">
    <property type="entry name" value="HATPase_C_sf"/>
</dbReference>
<evidence type="ECO:0000256" key="3">
    <source>
        <dbReference type="ARBA" id="ARBA00022679"/>
    </source>
</evidence>
<organism evidence="9">
    <name type="scientific">Haloferax sp. CBA1149</name>
    <dbReference type="NCBI Taxonomy" id="2650753"/>
    <lineage>
        <taxon>Archaea</taxon>
        <taxon>Methanobacteriati</taxon>
        <taxon>Methanobacteriota</taxon>
        <taxon>Stenosarchaea group</taxon>
        <taxon>Halobacteria</taxon>
        <taxon>Halobacteriales</taxon>
        <taxon>Haloferacaceae</taxon>
        <taxon>Haloferax</taxon>
    </lineage>
</organism>
<evidence type="ECO:0000259" key="8">
    <source>
        <dbReference type="PROSITE" id="PS50109"/>
    </source>
</evidence>
<feature type="transmembrane region" description="Helical" evidence="7">
    <location>
        <begin position="74"/>
        <end position="99"/>
    </location>
</feature>
<evidence type="ECO:0000256" key="4">
    <source>
        <dbReference type="ARBA" id="ARBA00022741"/>
    </source>
</evidence>
<keyword evidence="6" id="KW-0067">ATP-binding</keyword>
<dbReference type="GO" id="GO:0004673">
    <property type="term" value="F:protein histidine kinase activity"/>
    <property type="evidence" value="ECO:0007669"/>
    <property type="project" value="UniProtKB-EC"/>
</dbReference>
<feature type="domain" description="Histidine kinase" evidence="8">
    <location>
        <begin position="162"/>
        <end position="366"/>
    </location>
</feature>
<dbReference type="Pfam" id="PF02518">
    <property type="entry name" value="HATPase_c"/>
    <property type="match status" value="1"/>
</dbReference>
<dbReference type="SUPFAM" id="SSF55874">
    <property type="entry name" value="ATPase domain of HSP90 chaperone/DNA topoisomerase II/histidine kinase"/>
    <property type="match status" value="1"/>
</dbReference>
<keyword evidence="3" id="KW-0808">Transferase</keyword>
<evidence type="ECO:0000256" key="6">
    <source>
        <dbReference type="ARBA" id="ARBA00022840"/>
    </source>
</evidence>